<reference evidence="1" key="1">
    <citation type="submission" date="2022-07" db="EMBL/GenBank/DDBJ databases">
        <title>Phylogenomic reconstructions and comparative analyses of Kickxellomycotina fungi.</title>
        <authorList>
            <person name="Reynolds N.K."/>
            <person name="Stajich J.E."/>
            <person name="Barry K."/>
            <person name="Grigoriev I.V."/>
            <person name="Crous P."/>
            <person name="Smith M.E."/>
        </authorList>
    </citation>
    <scope>NUCLEOTIDE SEQUENCE</scope>
    <source>
        <strain evidence="1">NRRL 5244</strain>
    </source>
</reference>
<comment type="caution">
    <text evidence="1">The sequence shown here is derived from an EMBL/GenBank/DDBJ whole genome shotgun (WGS) entry which is preliminary data.</text>
</comment>
<protein>
    <submittedName>
        <fullName evidence="1">Uncharacterized protein</fullName>
    </submittedName>
</protein>
<keyword evidence="2" id="KW-1185">Reference proteome</keyword>
<organism evidence="1 2">
    <name type="scientific">Linderina macrospora</name>
    <dbReference type="NCBI Taxonomy" id="4868"/>
    <lineage>
        <taxon>Eukaryota</taxon>
        <taxon>Fungi</taxon>
        <taxon>Fungi incertae sedis</taxon>
        <taxon>Zoopagomycota</taxon>
        <taxon>Kickxellomycotina</taxon>
        <taxon>Kickxellomycetes</taxon>
        <taxon>Kickxellales</taxon>
        <taxon>Kickxellaceae</taxon>
        <taxon>Linderina</taxon>
    </lineage>
</organism>
<name>A0ACC1J0Z7_9FUNG</name>
<proteinExistence type="predicted"/>
<evidence type="ECO:0000313" key="1">
    <source>
        <dbReference type="EMBL" id="KAJ1933086.1"/>
    </source>
</evidence>
<dbReference type="Proteomes" id="UP001150603">
    <property type="component" value="Unassembled WGS sequence"/>
</dbReference>
<sequence>MSSAAEGSGTQQIYKYLKASVDLAIGNGEYHHGQLAELHTNIVSYALKKISGVRAQATKAIVTCTIVQNTGSGFHIGNATRWDESTD</sequence>
<dbReference type="EMBL" id="JANBPW010005225">
    <property type="protein sequence ID" value="KAJ1933086.1"/>
    <property type="molecule type" value="Genomic_DNA"/>
</dbReference>
<gene>
    <name evidence="1" type="ORF">FBU59_006154</name>
</gene>
<evidence type="ECO:0000313" key="2">
    <source>
        <dbReference type="Proteomes" id="UP001150603"/>
    </source>
</evidence>
<feature type="non-terminal residue" evidence="1">
    <location>
        <position position="87"/>
    </location>
</feature>
<accession>A0ACC1J0Z7</accession>